<accession>A0A2T7ANL8</accession>
<organism evidence="3 4">
    <name type="scientific">Cronobacter muytjensii</name>
    <dbReference type="NCBI Taxonomy" id="413501"/>
    <lineage>
        <taxon>Bacteria</taxon>
        <taxon>Pseudomonadati</taxon>
        <taxon>Pseudomonadota</taxon>
        <taxon>Gammaproteobacteria</taxon>
        <taxon>Enterobacterales</taxon>
        <taxon>Enterobacteriaceae</taxon>
        <taxon>Cronobacter</taxon>
    </lineage>
</organism>
<comment type="caution">
    <text evidence="3">The sequence shown here is derived from an EMBL/GenBank/DDBJ whole genome shotgun (WGS) entry which is preliminary data.</text>
</comment>
<sequence>MRRHSRAATACCFILFLAVFIAQKMVLHPFEPVSGTRDLGILCFILPGALAGVFARRGRELKPLLGALVAAPVCLLLLHLWGGAGRSFWQELAWIFSALFWCSLGSLCWLFLLTLLRRHAGVRRL</sequence>
<proteinExistence type="predicted"/>
<dbReference type="InterPro" id="IPR020368">
    <property type="entry name" value="Uncharacterised_YbjM"/>
</dbReference>
<name>A0A2T7ANL8_9ENTR</name>
<reference evidence="2 5" key="2">
    <citation type="submission" date="2019-08" db="EMBL/GenBank/DDBJ databases">
        <title>Prevalence, distribution, and phylogeny of type two toxin-antitoxin genes possessed by Cronobacter species where C. sakazakii homologs follow sequence type lineages.</title>
        <authorList>
            <person name="Finkelstein S."/>
            <person name="Negrete F."/>
            <person name="Jang H."/>
            <person name="Gopinath G.R."/>
            <person name="Tall B.D."/>
        </authorList>
    </citation>
    <scope>NUCLEOTIDE SEQUENCE [LARGE SCALE GENOMIC DNA]</scope>
    <source>
        <strain evidence="2 5">MOD1_GK1257</strain>
    </source>
</reference>
<evidence type="ECO:0000313" key="5">
    <source>
        <dbReference type="Proteomes" id="UP000469927"/>
    </source>
</evidence>
<dbReference type="OrthoDB" id="6540266at2"/>
<evidence type="ECO:0000313" key="3">
    <source>
        <dbReference type="EMBL" id="PUX10765.1"/>
    </source>
</evidence>
<evidence type="ECO:0008006" key="6">
    <source>
        <dbReference type="Google" id="ProtNLM"/>
    </source>
</evidence>
<dbReference type="GO" id="GO:0016020">
    <property type="term" value="C:membrane"/>
    <property type="evidence" value="ECO:0007669"/>
    <property type="project" value="InterPro"/>
</dbReference>
<dbReference type="GeneID" id="92213715"/>
<evidence type="ECO:0000313" key="4">
    <source>
        <dbReference type="Proteomes" id="UP000244378"/>
    </source>
</evidence>
<evidence type="ECO:0000313" key="2">
    <source>
        <dbReference type="EMBL" id="KAB0874821.1"/>
    </source>
</evidence>
<keyword evidence="1" id="KW-0472">Membrane</keyword>
<protein>
    <recommendedName>
        <fullName evidence="6">Inner membrane protein</fullName>
    </recommendedName>
</protein>
<evidence type="ECO:0000256" key="1">
    <source>
        <dbReference type="SAM" id="Phobius"/>
    </source>
</evidence>
<feature type="transmembrane region" description="Helical" evidence="1">
    <location>
        <begin position="38"/>
        <end position="55"/>
    </location>
</feature>
<gene>
    <name evidence="3" type="ORF">AUN14_17240</name>
    <name evidence="2" type="ORF">FZI19_16880</name>
</gene>
<dbReference type="AlphaFoldDB" id="A0A2T7ANL8"/>
<dbReference type="EMBL" id="WAGD01000060">
    <property type="protein sequence ID" value="KAB0874821.1"/>
    <property type="molecule type" value="Genomic_DNA"/>
</dbReference>
<feature type="transmembrane region" description="Helical" evidence="1">
    <location>
        <begin position="64"/>
        <end position="82"/>
    </location>
</feature>
<dbReference type="EMBL" id="MSAE01000039">
    <property type="protein sequence ID" value="PUX10765.1"/>
    <property type="molecule type" value="Genomic_DNA"/>
</dbReference>
<keyword evidence="1" id="KW-1133">Transmembrane helix</keyword>
<dbReference type="Pfam" id="PF11045">
    <property type="entry name" value="YbjM"/>
    <property type="match status" value="1"/>
</dbReference>
<feature type="transmembrane region" description="Helical" evidence="1">
    <location>
        <begin position="94"/>
        <end position="116"/>
    </location>
</feature>
<reference evidence="3 4" key="1">
    <citation type="submission" date="2016-12" db="EMBL/GenBank/DDBJ databases">
        <title>Analysis of the Molecular Diversity Among Cronobacter Species Isolated from Filth Flies Using a Pan Genomic DNA Microarray.</title>
        <authorList>
            <person name="Pava-Ripoll M."/>
            <person name="Tall B."/>
            <person name="Farber J."/>
            <person name="Fanning S."/>
            <person name="Lehner A."/>
            <person name="Stephan R."/>
            <person name="Pagotto F."/>
            <person name="Iverson C."/>
            <person name="Ziobro G."/>
            <person name="Miller A."/>
            <person name="Pearson R."/>
            <person name="Yan Q."/>
            <person name="Kim M."/>
            <person name="Jeong S."/>
            <person name="Park J."/>
            <person name="Jun S."/>
            <person name="Choi H."/>
            <person name="Chung T."/>
            <person name="Yoo Y."/>
            <person name="Park E."/>
            <person name="Hwang S."/>
            <person name="Lee B."/>
            <person name="Sathyamoorthy V."/>
            <person name="Carter L."/>
            <person name="Mammel M."/>
            <person name="Jackson S."/>
            <person name="Kothary M."/>
            <person name="Patel I."/>
            <person name="Grim C."/>
            <person name="Gopinath G."/>
            <person name="Gangiredla J."/>
            <person name="Chase H."/>
        </authorList>
    </citation>
    <scope>NUCLEOTIDE SEQUENCE [LARGE SCALE GENOMIC DNA]</scope>
    <source>
        <strain evidence="3 4">MOD1-Md1s</strain>
    </source>
</reference>
<dbReference type="Proteomes" id="UP000469927">
    <property type="component" value="Unassembled WGS sequence"/>
</dbReference>
<keyword evidence="5" id="KW-1185">Reference proteome</keyword>
<dbReference type="Proteomes" id="UP000244378">
    <property type="component" value="Unassembled WGS sequence"/>
</dbReference>
<keyword evidence="1" id="KW-0812">Transmembrane</keyword>
<dbReference type="RefSeq" id="WP_038863892.1">
    <property type="nucleotide sequence ID" value="NZ_CP187979.1"/>
</dbReference>